<keyword evidence="2" id="KW-1185">Reference proteome</keyword>
<dbReference type="InterPro" id="IPR045272">
    <property type="entry name" value="ANXUR1/2-like"/>
</dbReference>
<dbReference type="SUPFAM" id="SSF56112">
    <property type="entry name" value="Protein kinase-like (PK-like)"/>
    <property type="match status" value="1"/>
</dbReference>
<dbReference type="PANTHER" id="PTHR27003:SF467">
    <property type="entry name" value="PROTEIN KINASE DOMAIN-CONTAINING PROTEIN"/>
    <property type="match status" value="1"/>
</dbReference>
<proteinExistence type="predicted"/>
<reference evidence="1 2" key="1">
    <citation type="submission" date="2024-11" db="EMBL/GenBank/DDBJ databases">
        <title>A near-complete genome assembly of Cinchona calisaya.</title>
        <authorList>
            <person name="Lian D.C."/>
            <person name="Zhao X.W."/>
            <person name="Wei L."/>
        </authorList>
    </citation>
    <scope>NUCLEOTIDE SEQUENCE [LARGE SCALE GENOMIC DNA]</scope>
    <source>
        <tissue evidence="1">Nenye</tissue>
    </source>
</reference>
<dbReference type="PANTHER" id="PTHR27003">
    <property type="entry name" value="OS07G0166700 PROTEIN"/>
    <property type="match status" value="1"/>
</dbReference>
<protein>
    <submittedName>
        <fullName evidence="1">Uncharacterized protein</fullName>
    </submittedName>
</protein>
<organism evidence="1 2">
    <name type="scientific">Cinchona calisaya</name>
    <dbReference type="NCBI Taxonomy" id="153742"/>
    <lineage>
        <taxon>Eukaryota</taxon>
        <taxon>Viridiplantae</taxon>
        <taxon>Streptophyta</taxon>
        <taxon>Embryophyta</taxon>
        <taxon>Tracheophyta</taxon>
        <taxon>Spermatophyta</taxon>
        <taxon>Magnoliopsida</taxon>
        <taxon>eudicotyledons</taxon>
        <taxon>Gunneridae</taxon>
        <taxon>Pentapetalae</taxon>
        <taxon>asterids</taxon>
        <taxon>lamiids</taxon>
        <taxon>Gentianales</taxon>
        <taxon>Rubiaceae</taxon>
        <taxon>Cinchonoideae</taxon>
        <taxon>Cinchoneae</taxon>
        <taxon>Cinchona</taxon>
    </lineage>
</organism>
<dbReference type="Gene3D" id="3.30.200.20">
    <property type="entry name" value="Phosphorylase Kinase, domain 1"/>
    <property type="match status" value="1"/>
</dbReference>
<sequence length="220" mass="24834">MVESEQKEYRTLMNNQIAEIQADVIRWSGGNGIPVYKDDMVKMKGDREGSMCDLLITLQSVNELVFGVEIIKSSNLDNSLASPNPSSPERVSTSWNLGIPKVFLAFDRSNVFVTGMKILIISVNRIVYNLRQIWEEKFNLENDKEAATTEPSFSCFSLAKIILATQNYSDAFVIGRGGFGKVYKGFIHRISEDLAITRLSLYSRQGAQEFWTEIETLSKL</sequence>
<dbReference type="EMBL" id="JBJUIK010000007">
    <property type="protein sequence ID" value="KAL3523609.1"/>
    <property type="molecule type" value="Genomic_DNA"/>
</dbReference>
<name>A0ABD2ZWZ4_9GENT</name>
<gene>
    <name evidence="1" type="ORF">ACH5RR_016443</name>
</gene>
<dbReference type="Proteomes" id="UP001630127">
    <property type="component" value="Unassembled WGS sequence"/>
</dbReference>
<evidence type="ECO:0000313" key="2">
    <source>
        <dbReference type="Proteomes" id="UP001630127"/>
    </source>
</evidence>
<dbReference type="AlphaFoldDB" id="A0ABD2ZWZ4"/>
<comment type="caution">
    <text evidence="1">The sequence shown here is derived from an EMBL/GenBank/DDBJ whole genome shotgun (WGS) entry which is preliminary data.</text>
</comment>
<accession>A0ABD2ZWZ4</accession>
<dbReference type="InterPro" id="IPR011009">
    <property type="entry name" value="Kinase-like_dom_sf"/>
</dbReference>
<evidence type="ECO:0000313" key="1">
    <source>
        <dbReference type="EMBL" id="KAL3523609.1"/>
    </source>
</evidence>